<dbReference type="InterPro" id="IPR020611">
    <property type="entry name" value="Cu2_ascorb_mOase_CS-1"/>
</dbReference>
<dbReference type="InterPro" id="IPR002059">
    <property type="entry name" value="CSP_DNA-bd"/>
</dbReference>
<dbReference type="Proteomes" id="UP000007151">
    <property type="component" value="Unassembled WGS sequence"/>
</dbReference>
<dbReference type="FunFam" id="2.60.120.310:FF:000004">
    <property type="entry name" value="DBH-like monooxygenase protein 1"/>
    <property type="match status" value="1"/>
</dbReference>
<dbReference type="Gene3D" id="2.60.120.310">
    <property type="entry name" value="Copper type II, ascorbate-dependent monooxygenase, N-terminal domain"/>
    <property type="match status" value="1"/>
</dbReference>
<feature type="domain" description="CSD" evidence="15">
    <location>
        <begin position="597"/>
        <end position="663"/>
    </location>
</feature>
<sequence>MTLKWRVDYEDKKIQFRVDFSDKTPHINWFALGFSDRGNMENSDVCLVWTDYKGKDHFEDMHADSNGRLIRDKQQDCKHFYVNARTRSLHFERDFDTCDDDDYLIEDGTVHIIWARGTDKLYSSKGLCLPCTSTFDRSFIRVRLLTIPGMSMASHIADAQELRFTTDNLKVPNTDTTYWCKVFKLPDFVSKTEHHIVKFQSLITKGNEGLVHHMEVFYCDAKTDFEIPLYEGNCFANERPEMTKLCSKVKAAWAMGAPPFVYPKEAGLPFGGPAANKYVMLEVHYNNPEMLDDWVDSSGILLSITDNKRKYDAAIMELGLEYTDKMAIPGGQKAFPLTGYCIPQCTGVGLPLSGIRVFGSQLHTHLTGVAVWTRHARAGIELPLLNIDLHYSTHFQEIRLLHRPVEIMPGDYLETTCIYNTEDKMNATVGGHAITDEMCVNYIHYYPATELEVCKSAVSNKALEDYFKFEKMWDNMSISFSSPPRANYLAIQPWTPLRSSALNELYTESPISMQCNKSDGNRFQGEWEGLLVSKIKLPLPENTRACPIQRYVFKNDNGFNNDDSPNKSHTHLQLPSPIITRRNRTASTSEKALQNPIEYGKIKSFCREKGHGFVTPLKGGEDLFLHISDIEGEYVPLPGDEVTYRLCPIPPKFEKCQAVHVQIVQLVRERHLKWNEPPL</sequence>
<keyword evidence="10" id="KW-0503">Monooxygenase</keyword>
<evidence type="ECO:0000256" key="6">
    <source>
        <dbReference type="ARBA" id="ARBA00022723"/>
    </source>
</evidence>
<evidence type="ECO:0000313" key="16">
    <source>
        <dbReference type="EMBL" id="OWR41334.1"/>
    </source>
</evidence>
<evidence type="ECO:0000256" key="12">
    <source>
        <dbReference type="ARBA" id="ARBA00023157"/>
    </source>
</evidence>
<dbReference type="CDD" id="cd09631">
    <property type="entry name" value="DOMON_DOH"/>
    <property type="match status" value="1"/>
</dbReference>
<dbReference type="SMART" id="SM00664">
    <property type="entry name" value="DoH"/>
    <property type="match status" value="1"/>
</dbReference>
<keyword evidence="17" id="KW-1185">Reference proteome</keyword>
<keyword evidence="6" id="KW-0479">Metal-binding</keyword>
<accession>A0A212EIM8</accession>
<keyword evidence="7" id="KW-1133">Transmembrane helix</keyword>
<evidence type="ECO:0000256" key="9">
    <source>
        <dbReference type="ARBA" id="ARBA00023008"/>
    </source>
</evidence>
<dbReference type="InterPro" id="IPR008977">
    <property type="entry name" value="PHM/PNGase_F_dom_sf"/>
</dbReference>
<evidence type="ECO:0000256" key="8">
    <source>
        <dbReference type="ARBA" id="ARBA00023002"/>
    </source>
</evidence>
<keyword evidence="11" id="KW-0472">Membrane</keyword>
<dbReference type="GO" id="GO:0042420">
    <property type="term" value="P:dopamine catabolic process"/>
    <property type="evidence" value="ECO:0007669"/>
    <property type="project" value="TreeGrafter"/>
</dbReference>
<dbReference type="STRING" id="278856.A0A212EIM8"/>
<comment type="similarity">
    <text evidence="3">Belongs to the copper type II ascorbate-dependent monooxygenase family.</text>
</comment>
<dbReference type="InterPro" id="IPR000945">
    <property type="entry name" value="DBH-like"/>
</dbReference>
<feature type="domain" description="DOMON" evidence="14">
    <location>
        <begin position="1"/>
        <end position="117"/>
    </location>
</feature>
<evidence type="ECO:0000259" key="14">
    <source>
        <dbReference type="PROSITE" id="PS50836"/>
    </source>
</evidence>
<dbReference type="eggNOG" id="KOG3568">
    <property type="taxonomic scope" value="Eukaryota"/>
</dbReference>
<dbReference type="InterPro" id="IPR028460">
    <property type="entry name" value="Tbh/DBH"/>
</dbReference>
<evidence type="ECO:0000256" key="11">
    <source>
        <dbReference type="ARBA" id="ARBA00023136"/>
    </source>
</evidence>
<evidence type="ECO:0000256" key="7">
    <source>
        <dbReference type="ARBA" id="ARBA00022989"/>
    </source>
</evidence>
<keyword evidence="4" id="KW-0597">Phosphoprotein</keyword>
<dbReference type="PANTHER" id="PTHR10157">
    <property type="entry name" value="DOPAMINE BETA HYDROXYLASE RELATED"/>
    <property type="match status" value="1"/>
</dbReference>
<dbReference type="GO" id="GO:0004500">
    <property type="term" value="F:dopamine beta-monooxygenase activity"/>
    <property type="evidence" value="ECO:0007669"/>
    <property type="project" value="InterPro"/>
</dbReference>
<dbReference type="Gene3D" id="2.40.50.140">
    <property type="entry name" value="Nucleic acid-binding proteins"/>
    <property type="match status" value="1"/>
</dbReference>
<dbReference type="GO" id="GO:0003676">
    <property type="term" value="F:nucleic acid binding"/>
    <property type="evidence" value="ECO:0007669"/>
    <property type="project" value="InterPro"/>
</dbReference>
<evidence type="ECO:0000256" key="10">
    <source>
        <dbReference type="ARBA" id="ARBA00023033"/>
    </source>
</evidence>
<dbReference type="GO" id="GO:0042421">
    <property type="term" value="P:norepinephrine biosynthetic process"/>
    <property type="evidence" value="ECO:0007669"/>
    <property type="project" value="TreeGrafter"/>
</dbReference>
<dbReference type="FunCoup" id="A0A212EIM8">
    <property type="interactions" value="19"/>
</dbReference>
<keyword evidence="12" id="KW-1015">Disulfide bond</keyword>
<reference evidence="16 17" key="1">
    <citation type="journal article" date="2011" name="Cell">
        <title>The monarch butterfly genome yields insights into long-distance migration.</title>
        <authorList>
            <person name="Zhan S."/>
            <person name="Merlin C."/>
            <person name="Boore J.L."/>
            <person name="Reppert S.M."/>
        </authorList>
    </citation>
    <scope>NUCLEOTIDE SEQUENCE [LARGE SCALE GENOMIC DNA]</scope>
    <source>
        <strain evidence="16">F-2</strain>
    </source>
</reference>
<dbReference type="GO" id="GO:0030667">
    <property type="term" value="C:secretory granule membrane"/>
    <property type="evidence" value="ECO:0007669"/>
    <property type="project" value="TreeGrafter"/>
</dbReference>
<dbReference type="GO" id="GO:0006589">
    <property type="term" value="P:octopamine biosynthetic process"/>
    <property type="evidence" value="ECO:0007669"/>
    <property type="project" value="TreeGrafter"/>
</dbReference>
<name>A0A212EIM8_DANPL</name>
<dbReference type="PROSITE" id="PS00084">
    <property type="entry name" value="CU2_MONOOXYGENASE_1"/>
    <property type="match status" value="1"/>
</dbReference>
<dbReference type="InterPro" id="IPR045266">
    <property type="entry name" value="DOH_DOMON"/>
</dbReference>
<dbReference type="InterPro" id="IPR036939">
    <property type="entry name" value="Cu2_ascorb_mOase_N_sf"/>
</dbReference>
<dbReference type="InterPro" id="IPR005018">
    <property type="entry name" value="DOMON_domain"/>
</dbReference>
<dbReference type="InterPro" id="IPR012340">
    <property type="entry name" value="NA-bd_OB-fold"/>
</dbReference>
<evidence type="ECO:0000256" key="3">
    <source>
        <dbReference type="ARBA" id="ARBA00010676"/>
    </source>
</evidence>
<evidence type="ECO:0000256" key="1">
    <source>
        <dbReference type="ARBA" id="ARBA00001973"/>
    </source>
</evidence>
<dbReference type="Gene3D" id="2.60.120.230">
    <property type="match status" value="1"/>
</dbReference>
<comment type="cofactor">
    <cofactor evidence="1">
        <name>Cu(2+)</name>
        <dbReference type="ChEBI" id="CHEBI:29036"/>
    </cofactor>
</comment>
<comment type="caution">
    <text evidence="16">The sequence shown here is derived from an EMBL/GenBank/DDBJ whole genome shotgun (WGS) entry which is preliminary data.</text>
</comment>
<dbReference type="GO" id="GO:0005615">
    <property type="term" value="C:extracellular space"/>
    <property type="evidence" value="ECO:0007669"/>
    <property type="project" value="TreeGrafter"/>
</dbReference>
<organism evidence="16 17">
    <name type="scientific">Danaus plexippus plexippus</name>
    <dbReference type="NCBI Taxonomy" id="278856"/>
    <lineage>
        <taxon>Eukaryota</taxon>
        <taxon>Metazoa</taxon>
        <taxon>Ecdysozoa</taxon>
        <taxon>Arthropoda</taxon>
        <taxon>Hexapoda</taxon>
        <taxon>Insecta</taxon>
        <taxon>Pterygota</taxon>
        <taxon>Neoptera</taxon>
        <taxon>Endopterygota</taxon>
        <taxon>Lepidoptera</taxon>
        <taxon>Glossata</taxon>
        <taxon>Ditrysia</taxon>
        <taxon>Papilionoidea</taxon>
        <taxon>Nymphalidae</taxon>
        <taxon>Danainae</taxon>
        <taxon>Danaini</taxon>
        <taxon>Danaina</taxon>
        <taxon>Danaus</taxon>
        <taxon>Danaus</taxon>
    </lineage>
</organism>
<dbReference type="FunFam" id="2.60.120.230:FF:000001">
    <property type="entry name" value="Monooxygenase, DBH-like 1"/>
    <property type="match status" value="1"/>
</dbReference>
<dbReference type="Pfam" id="PF03351">
    <property type="entry name" value="DOMON"/>
    <property type="match status" value="1"/>
</dbReference>
<dbReference type="EMBL" id="AGBW02014614">
    <property type="protein sequence ID" value="OWR41334.1"/>
    <property type="molecule type" value="Genomic_DNA"/>
</dbReference>
<dbReference type="FunFam" id="2.40.50.140:FF:000086">
    <property type="entry name" value="Cold shock domain-containing protein C2"/>
    <property type="match status" value="1"/>
</dbReference>
<dbReference type="InterPro" id="IPR000323">
    <property type="entry name" value="Cu2_ascorb_mOase_N"/>
</dbReference>
<evidence type="ECO:0000259" key="15">
    <source>
        <dbReference type="PROSITE" id="PS51857"/>
    </source>
</evidence>
<evidence type="ECO:0000256" key="4">
    <source>
        <dbReference type="ARBA" id="ARBA00022553"/>
    </source>
</evidence>
<dbReference type="Pfam" id="PF01082">
    <property type="entry name" value="Cu2_monooxygen"/>
    <property type="match status" value="1"/>
</dbReference>
<keyword evidence="5" id="KW-0812">Transmembrane</keyword>
<gene>
    <name evidence="16" type="ORF">KGM_207724</name>
</gene>
<dbReference type="InParanoid" id="A0A212EIM8"/>
<evidence type="ECO:0000313" key="17">
    <source>
        <dbReference type="Proteomes" id="UP000007151"/>
    </source>
</evidence>
<evidence type="ECO:0000256" key="2">
    <source>
        <dbReference type="ARBA" id="ARBA00004167"/>
    </source>
</evidence>
<evidence type="ECO:0000256" key="5">
    <source>
        <dbReference type="ARBA" id="ARBA00022692"/>
    </source>
</evidence>
<keyword evidence="9" id="KW-0186">Copper</keyword>
<dbReference type="SUPFAM" id="SSF49742">
    <property type="entry name" value="PHM/PNGase F"/>
    <property type="match status" value="2"/>
</dbReference>
<evidence type="ECO:0000256" key="13">
    <source>
        <dbReference type="ARBA" id="ARBA00023180"/>
    </source>
</evidence>
<keyword evidence="13" id="KW-0325">Glycoprotein</keyword>
<dbReference type="InterPro" id="IPR014784">
    <property type="entry name" value="Cu2_ascorb_mOase-like_C"/>
</dbReference>
<dbReference type="Pfam" id="PF00313">
    <property type="entry name" value="CSD"/>
    <property type="match status" value="1"/>
</dbReference>
<dbReference type="InterPro" id="IPR011129">
    <property type="entry name" value="CSD"/>
</dbReference>
<comment type="subcellular location">
    <subcellularLocation>
        <location evidence="2">Membrane</location>
        <topology evidence="2">Single-pass membrane protein</topology>
    </subcellularLocation>
</comment>
<dbReference type="PROSITE" id="PS50836">
    <property type="entry name" value="DOMON"/>
    <property type="match status" value="1"/>
</dbReference>
<keyword evidence="8" id="KW-0560">Oxidoreductase</keyword>
<proteinExistence type="inferred from homology"/>
<dbReference type="PANTHER" id="PTHR10157:SF29">
    <property type="entry name" value="DOPAMINE BETA-HYDROXYLASE"/>
    <property type="match status" value="1"/>
</dbReference>
<dbReference type="PRINTS" id="PR00767">
    <property type="entry name" value="DBMONOXGNASE"/>
</dbReference>
<dbReference type="InterPro" id="IPR024548">
    <property type="entry name" value="Cu2_monoox_C"/>
</dbReference>
<dbReference type="KEGG" id="dpl:KGM_207724"/>
<dbReference type="SMART" id="SM00357">
    <property type="entry name" value="CSP"/>
    <property type="match status" value="1"/>
</dbReference>
<dbReference type="SUPFAM" id="SSF50249">
    <property type="entry name" value="Nucleic acid-binding proteins"/>
    <property type="match status" value="1"/>
</dbReference>
<dbReference type="PROSITE" id="PS51857">
    <property type="entry name" value="CSD_2"/>
    <property type="match status" value="1"/>
</dbReference>
<protein>
    <submittedName>
        <fullName evidence="16">Tyramine beta hydroxylase</fullName>
    </submittedName>
</protein>
<dbReference type="AlphaFoldDB" id="A0A212EIM8"/>
<dbReference type="GO" id="GO:0005507">
    <property type="term" value="F:copper ion binding"/>
    <property type="evidence" value="ECO:0007669"/>
    <property type="project" value="InterPro"/>
</dbReference>
<dbReference type="Pfam" id="PF03712">
    <property type="entry name" value="Cu2_monoox_C"/>
    <property type="match status" value="1"/>
</dbReference>